<comment type="caution">
    <text evidence="3">The sequence shown here is derived from an EMBL/GenBank/DDBJ whole genome shotgun (WGS) entry which is preliminary data.</text>
</comment>
<dbReference type="InterPro" id="IPR013693">
    <property type="entry name" value="SpoIID/LytB_N"/>
</dbReference>
<dbReference type="RefSeq" id="WP_190863345.1">
    <property type="nucleotide sequence ID" value="NZ_JACXIY010000020.1"/>
</dbReference>
<dbReference type="Pfam" id="PF08486">
    <property type="entry name" value="SpoIID"/>
    <property type="match status" value="1"/>
</dbReference>
<evidence type="ECO:0000313" key="3">
    <source>
        <dbReference type="EMBL" id="MBD2870428.1"/>
    </source>
</evidence>
<sequence length="705" mass="73710">MANIHTVKRYFILSVAIVLLAAAWTASPTQAAVPKLDTIRVAMFMKLPGKYDDTTAAATFSSAGGMTVGTREPGGTTGWFNVEASRQVRFSADDFKVKVYESPNFASALAVFKRVQALKGAAFLTSLSKNGSAVYQVIEGTYQTAAEATAALNKWAADGELAKLSGGIKPVLHGPLHLETGALASKSDAITAAAGFGAEGLDAYVAVRSNNGAASYSVMVGAAATAAELQIVQAAAAKTSGGGSLKEADSASSYLLLWNDHTASGKAESSFELYAFGGGDAKVSVSPAGEAPIKLNERSGRSYRGEFELSVLNGRMAVVNELPFEQYLYSVVGVEMYPTWPAEALKAQAVAARSYALNKGFGFQIAHVVDTTLSQGYYGTSSETASTIAAVDATAGEVALYNGKVIEALFAANAGGMTADAKEIWGNSVPYLQPVKSADDSSEAGLHSWYRVVLPSGAIGYIRDDLLDETGRKTEAGSAIMQVNTNGTKVRKHPVIQDTIPLIGQADSGTEVIVLEKTVESNSMSWVRGPFTSQEMLTAINARVNPDLSGTVRTLEVSARGASGRAIEVQANGQKLNVGSPDSLRGTLGVQGSLPSTLFEIEETAKIAVLSAGNASRTRNGGDDPVYAISAGGSVSAAGDANLFVMDGEGSIRAATKDPSFRFVGTGNGHGVGMSQYGALSLARQGYDYQYILKYYYKDVTIAKE</sequence>
<evidence type="ECO:0000256" key="1">
    <source>
        <dbReference type="SAM" id="SignalP"/>
    </source>
</evidence>
<feature type="signal peptide" evidence="1">
    <location>
        <begin position="1"/>
        <end position="31"/>
    </location>
</feature>
<feature type="domain" description="Sporulation stage II protein D amidase enhancer LytB N-terminal" evidence="2">
    <location>
        <begin position="314"/>
        <end position="401"/>
    </location>
</feature>
<keyword evidence="1" id="KW-0732">Signal</keyword>
<dbReference type="InterPro" id="IPR013486">
    <property type="entry name" value="SpoIID/LytB"/>
</dbReference>
<dbReference type="InterPro" id="IPR051922">
    <property type="entry name" value="Bact_Sporulation_Assoc"/>
</dbReference>
<organism evidence="3 4">
    <name type="scientific">Paenibacillus arenilitoris</name>
    <dbReference type="NCBI Taxonomy" id="2772299"/>
    <lineage>
        <taxon>Bacteria</taxon>
        <taxon>Bacillati</taxon>
        <taxon>Bacillota</taxon>
        <taxon>Bacilli</taxon>
        <taxon>Bacillales</taxon>
        <taxon>Paenibacillaceae</taxon>
        <taxon>Paenibacillus</taxon>
    </lineage>
</organism>
<dbReference type="Proteomes" id="UP000632125">
    <property type="component" value="Unassembled WGS sequence"/>
</dbReference>
<feature type="chain" id="PRO_5036873714" evidence="1">
    <location>
        <begin position="32"/>
        <end position="705"/>
    </location>
</feature>
<dbReference type="EMBL" id="JACXIY010000020">
    <property type="protein sequence ID" value="MBD2870428.1"/>
    <property type="molecule type" value="Genomic_DNA"/>
</dbReference>
<dbReference type="GO" id="GO:0030288">
    <property type="term" value="C:outer membrane-bounded periplasmic space"/>
    <property type="evidence" value="ECO:0007669"/>
    <property type="project" value="TreeGrafter"/>
</dbReference>
<dbReference type="GO" id="GO:0030435">
    <property type="term" value="P:sporulation resulting in formation of a cellular spore"/>
    <property type="evidence" value="ECO:0007669"/>
    <property type="project" value="InterPro"/>
</dbReference>
<reference evidence="3" key="1">
    <citation type="submission" date="2020-09" db="EMBL/GenBank/DDBJ databases">
        <title>A novel bacterium of genus Paenibacillus, isolated from South China Sea.</title>
        <authorList>
            <person name="Huang H."/>
            <person name="Mo K."/>
            <person name="Hu Y."/>
        </authorList>
    </citation>
    <scope>NUCLEOTIDE SEQUENCE</scope>
    <source>
        <strain evidence="3">IB182493</strain>
    </source>
</reference>
<evidence type="ECO:0000259" key="2">
    <source>
        <dbReference type="Pfam" id="PF08486"/>
    </source>
</evidence>
<gene>
    <name evidence="3" type="ORF">IDH41_17755</name>
</gene>
<dbReference type="NCBIfam" id="TIGR02669">
    <property type="entry name" value="SpoIID_LytB"/>
    <property type="match status" value="1"/>
</dbReference>
<dbReference type="PANTHER" id="PTHR30032">
    <property type="entry name" value="N-ACETYLMURAMOYL-L-ALANINE AMIDASE-RELATED"/>
    <property type="match status" value="1"/>
</dbReference>
<dbReference type="PANTHER" id="PTHR30032:SF4">
    <property type="entry name" value="AMIDASE ENHANCER"/>
    <property type="match status" value="1"/>
</dbReference>
<name>A0A927CPI7_9BACL</name>
<protein>
    <submittedName>
        <fullName evidence="3">SpoIID/LytB domain-containing protein</fullName>
    </submittedName>
</protein>
<keyword evidence="4" id="KW-1185">Reference proteome</keyword>
<proteinExistence type="predicted"/>
<dbReference type="AlphaFoldDB" id="A0A927CPI7"/>
<accession>A0A927CPI7</accession>
<evidence type="ECO:0000313" key="4">
    <source>
        <dbReference type="Proteomes" id="UP000632125"/>
    </source>
</evidence>